<proteinExistence type="predicted"/>
<reference evidence="1 2" key="1">
    <citation type="journal article" date="2016" name="Nat. Commun.">
        <title>Thousands of microbial genomes shed light on interconnected biogeochemical processes in an aquifer system.</title>
        <authorList>
            <person name="Anantharaman K."/>
            <person name="Brown C.T."/>
            <person name="Hug L.A."/>
            <person name="Sharon I."/>
            <person name="Castelle C.J."/>
            <person name="Probst A.J."/>
            <person name="Thomas B.C."/>
            <person name="Singh A."/>
            <person name="Wilkins M.J."/>
            <person name="Karaoz U."/>
            <person name="Brodie E.L."/>
            <person name="Williams K.H."/>
            <person name="Hubbard S.S."/>
            <person name="Banfield J.F."/>
        </authorList>
    </citation>
    <scope>NUCLEOTIDE SEQUENCE [LARGE SCALE GENOMIC DNA]</scope>
</reference>
<name>A0A1F4R863_UNCSA</name>
<dbReference type="Proteomes" id="UP000176938">
    <property type="component" value="Unassembled WGS sequence"/>
</dbReference>
<evidence type="ECO:0000313" key="2">
    <source>
        <dbReference type="Proteomes" id="UP000176938"/>
    </source>
</evidence>
<dbReference type="AlphaFoldDB" id="A0A1F4R863"/>
<dbReference type="EMBL" id="METP01000052">
    <property type="protein sequence ID" value="OGC04421.1"/>
    <property type="molecule type" value="Genomic_DNA"/>
</dbReference>
<organism evidence="1 2">
    <name type="scientific">candidate division WOR-1 bacterium RIFCSPLOWO2_02_FULL_46_20</name>
    <dbReference type="NCBI Taxonomy" id="1802567"/>
    <lineage>
        <taxon>Bacteria</taxon>
        <taxon>Bacillati</taxon>
        <taxon>Saganbacteria</taxon>
    </lineage>
</organism>
<sequence>MMINSFDGSTNLSSLPYRLGSVLRPAIKKVGWTPGKIVALSGRLQAVLRNFNGITKSPWNPKIIIRDVSLDDENDIAIFDRPAKTICVYLQPGPEIVLALAPAFAGLQLVEFIYQVSLDPKKELTGLRFKKTNFHELSNSGFAALSDFYAERRGLIAADSTLHDNFFKTANEFGMRTMKIKMAYLLQGRETLPGTEIPTFARELFSDLQEESGKPVSDSNKINIFKTIAHLAMAAALAGKTGQYPIYRQCRRQFRDVFAVHLGRVEFAIISSTNVEYYQRFPLNTMLQLELSVKGFTLAFDHFVKIFEDIYDSIERV</sequence>
<accession>A0A1F4R863</accession>
<protein>
    <submittedName>
        <fullName evidence="1">Uncharacterized protein</fullName>
    </submittedName>
</protein>
<gene>
    <name evidence="1" type="ORF">A3H38_00085</name>
</gene>
<evidence type="ECO:0000313" key="1">
    <source>
        <dbReference type="EMBL" id="OGC04421.1"/>
    </source>
</evidence>
<comment type="caution">
    <text evidence="1">The sequence shown here is derived from an EMBL/GenBank/DDBJ whole genome shotgun (WGS) entry which is preliminary data.</text>
</comment>